<evidence type="ECO:0000313" key="3">
    <source>
        <dbReference type="Proteomes" id="UP000321793"/>
    </source>
</evidence>
<proteinExistence type="predicted"/>
<keyword evidence="3" id="KW-1185">Reference proteome</keyword>
<dbReference type="EMBL" id="BKBA01000008">
    <property type="protein sequence ID" value="GEQ13610.1"/>
    <property type="molecule type" value="Genomic_DNA"/>
</dbReference>
<sequence length="94" mass="10307">MGGERRQRGVEGRVAERRAVEHLEPAARIDPDPAGERQLAEQGAGEAEADGAGHRAHDASVGQRHLQQEVVGEEHRAHVPTVCRPLTSRLHRED</sequence>
<feature type="region of interest" description="Disordered" evidence="1">
    <location>
        <begin position="1"/>
        <end position="94"/>
    </location>
</feature>
<name>A0A512T0D6_9MICO</name>
<organism evidence="2 3">
    <name type="scientific">Knoellia locipacati</name>
    <dbReference type="NCBI Taxonomy" id="882824"/>
    <lineage>
        <taxon>Bacteria</taxon>
        <taxon>Bacillati</taxon>
        <taxon>Actinomycetota</taxon>
        <taxon>Actinomycetes</taxon>
        <taxon>Micrococcales</taxon>
        <taxon>Intrasporangiaceae</taxon>
        <taxon>Knoellia</taxon>
    </lineage>
</organism>
<evidence type="ECO:0000313" key="2">
    <source>
        <dbReference type="EMBL" id="GEQ13610.1"/>
    </source>
</evidence>
<comment type="caution">
    <text evidence="2">The sequence shown here is derived from an EMBL/GenBank/DDBJ whole genome shotgun (WGS) entry which is preliminary data.</text>
</comment>
<feature type="compositionally biased region" description="Basic and acidic residues" evidence="1">
    <location>
        <begin position="1"/>
        <end position="39"/>
    </location>
</feature>
<accession>A0A512T0D6</accession>
<dbReference type="Proteomes" id="UP000321793">
    <property type="component" value="Unassembled WGS sequence"/>
</dbReference>
<protein>
    <submittedName>
        <fullName evidence="2">Uncharacterized protein</fullName>
    </submittedName>
</protein>
<gene>
    <name evidence="2" type="ORF">KLO01_16570</name>
</gene>
<evidence type="ECO:0000256" key="1">
    <source>
        <dbReference type="SAM" id="MobiDB-lite"/>
    </source>
</evidence>
<dbReference type="AlphaFoldDB" id="A0A512T0D6"/>
<reference evidence="2 3" key="1">
    <citation type="submission" date="2019-07" db="EMBL/GenBank/DDBJ databases">
        <title>Whole genome shotgun sequence of Knoellia locipacati NBRC 109775.</title>
        <authorList>
            <person name="Hosoyama A."/>
            <person name="Uohara A."/>
            <person name="Ohji S."/>
            <person name="Ichikawa N."/>
        </authorList>
    </citation>
    <scope>NUCLEOTIDE SEQUENCE [LARGE SCALE GENOMIC DNA]</scope>
    <source>
        <strain evidence="2 3">NBRC 109775</strain>
    </source>
</reference>